<feature type="binding site" evidence="10">
    <location>
        <begin position="105"/>
        <end position="106"/>
    </location>
    <ligand>
        <name>substrate</name>
    </ligand>
</feature>
<dbReference type="EMBL" id="CP017476">
    <property type="protein sequence ID" value="AOW12939.1"/>
    <property type="molecule type" value="Genomic_DNA"/>
</dbReference>
<keyword evidence="14" id="KW-1185">Reference proteome</keyword>
<dbReference type="UniPathway" id="UPA00359">
    <property type="reaction ID" value="UER00480"/>
</dbReference>
<feature type="domain" description="Calcineurin-like phosphoesterase" evidence="11">
    <location>
        <begin position="22"/>
        <end position="228"/>
    </location>
</feature>
<evidence type="ECO:0000256" key="6">
    <source>
        <dbReference type="ARBA" id="ARBA00022801"/>
    </source>
</evidence>
<comment type="caution">
    <text evidence="10">Lacks conserved residue(s) required for the propagation of feature annotation.</text>
</comment>
<comment type="catalytic activity">
    <reaction evidence="10">
        <text>UDP-2-N,3-O-bis[(3R)-3-hydroxytetradecanoyl]-alpha-D-glucosamine + H2O = 2-N,3-O-bis[(3R)-3-hydroxytetradecanoyl]-alpha-D-glucosaminyl 1-phosphate + UMP + 2 H(+)</text>
        <dbReference type="Rhea" id="RHEA:25213"/>
        <dbReference type="ChEBI" id="CHEBI:15377"/>
        <dbReference type="ChEBI" id="CHEBI:15378"/>
        <dbReference type="ChEBI" id="CHEBI:57865"/>
        <dbReference type="ChEBI" id="CHEBI:57957"/>
        <dbReference type="ChEBI" id="CHEBI:78847"/>
        <dbReference type="EC" id="3.6.1.54"/>
    </reaction>
</comment>
<feature type="binding site" evidence="10">
    <location>
        <position position="26"/>
    </location>
    <ligand>
        <name>Mn(2+)</name>
        <dbReference type="ChEBI" id="CHEBI:29035"/>
        <label>1</label>
    </ligand>
</feature>
<keyword evidence="7 10" id="KW-0443">Lipid metabolism</keyword>
<dbReference type="GO" id="GO:0005737">
    <property type="term" value="C:cytoplasm"/>
    <property type="evidence" value="ECO:0007669"/>
    <property type="project" value="InterPro"/>
</dbReference>
<evidence type="ECO:0000313" key="13">
    <source>
        <dbReference type="EMBL" id="OAD40122.1"/>
    </source>
</evidence>
<keyword evidence="1 10" id="KW-1003">Cell membrane</keyword>
<reference evidence="13 14" key="1">
    <citation type="submission" date="2016-02" db="EMBL/GenBank/DDBJ databases">
        <title>Draft genome sequence of Hydrogenophaga sp. LPB0072.</title>
        <authorList>
            <person name="Shin S.-K."/>
            <person name="Yi H."/>
        </authorList>
    </citation>
    <scope>NUCLEOTIDE SEQUENCE [LARGE SCALE GENOMIC DNA]</scope>
    <source>
        <strain evidence="13 14">LPB0072</strain>
    </source>
</reference>
<dbReference type="HAMAP" id="MF_00575">
    <property type="entry name" value="LpxH"/>
    <property type="match status" value="1"/>
</dbReference>
<gene>
    <name evidence="10" type="primary">lpxH</name>
    <name evidence="12" type="ORF">LPB072_08860</name>
    <name evidence="13" type="ORF">LPB72_18355</name>
</gene>
<feature type="binding site" evidence="10">
    <location>
        <position position="190"/>
    </location>
    <ligand>
        <name>substrate</name>
    </ligand>
</feature>
<evidence type="ECO:0000256" key="4">
    <source>
        <dbReference type="ARBA" id="ARBA00022556"/>
    </source>
</evidence>
<sequence>MTDTAVDRLTPWRAPAPWQAVDFISDLHLQSAEPATFERWRAFMQRPLTAHADALVILGDFFEVWAGDDLLQAEAPSEARDFAQTCVDLLKTHSTHRPIFFMHGNRDFLLGSDAMSAAGMSELADPTLLEMHGKRCLLTHGDALCLDDTEYQSFRSMVRSPEWQARFLSRPLKERLAITRQLREQSEAKKMASGQDTATWADVDSTAARQWLNAVNATVLIHGHTHRPDVHDLGSGLERMVLSDWDASATPPRAEVLRWDLQGLRRIAI</sequence>
<dbReference type="PANTHER" id="PTHR34990">
    <property type="entry name" value="UDP-2,3-DIACYLGLUCOSAMINE HYDROLASE-RELATED"/>
    <property type="match status" value="1"/>
</dbReference>
<keyword evidence="5 10" id="KW-0479">Metal-binding</keyword>
<feature type="binding site" evidence="10">
    <location>
        <position position="224"/>
    </location>
    <ligand>
        <name>substrate</name>
    </ligand>
</feature>
<comment type="cofactor">
    <cofactor evidence="10">
        <name>Mn(2+)</name>
        <dbReference type="ChEBI" id="CHEBI:29035"/>
    </cofactor>
    <text evidence="10">Binds 2 Mn(2+) ions per subunit in a binuclear metal center.</text>
</comment>
<evidence type="ECO:0000256" key="3">
    <source>
        <dbReference type="ARBA" id="ARBA00022519"/>
    </source>
</evidence>
<feature type="binding site" evidence="10">
    <location>
        <position position="140"/>
    </location>
    <ligand>
        <name>Mn(2+)</name>
        <dbReference type="ChEBI" id="CHEBI:29035"/>
        <label>2</label>
    </ligand>
</feature>
<dbReference type="Gene3D" id="3.60.21.10">
    <property type="match status" value="1"/>
</dbReference>
<protein>
    <recommendedName>
        <fullName evidence="10">UDP-2,3-diacylglucosamine hydrolase</fullName>
        <ecNumber evidence="10">3.6.1.54</ecNumber>
    </recommendedName>
    <alternativeName>
        <fullName evidence="10">UDP-2,3-diacylglucosamine diphosphatase</fullName>
    </alternativeName>
</protein>
<feature type="binding site" evidence="10">
    <location>
        <position position="186"/>
    </location>
    <ligand>
        <name>substrate</name>
    </ligand>
</feature>
<comment type="subcellular location">
    <subcellularLocation>
        <location evidence="10">Cell inner membrane</location>
        <topology evidence="10">Peripheral membrane protein</topology>
        <orientation evidence="10">Cytoplasmic side</orientation>
    </subcellularLocation>
</comment>
<accession>A0A162YTT0</accession>
<feature type="binding site" evidence="10">
    <location>
        <position position="226"/>
    </location>
    <ligand>
        <name>Mn(2+)</name>
        <dbReference type="ChEBI" id="CHEBI:29035"/>
        <label>1</label>
    </ligand>
</feature>
<comment type="pathway">
    <text evidence="10">Glycolipid biosynthesis; lipid IV(A) biosynthesis; lipid IV(A) from (3R)-3-hydroxytetradecanoyl-[acyl-carrier-protein] and UDP-N-acetyl-alpha-D-glucosamine: step 4/6.</text>
</comment>
<evidence type="ECO:0000313" key="15">
    <source>
        <dbReference type="Proteomes" id="UP000185680"/>
    </source>
</evidence>
<dbReference type="Proteomes" id="UP000185657">
    <property type="component" value="Unassembled WGS sequence"/>
</dbReference>
<dbReference type="NCBIfam" id="TIGR01854">
    <property type="entry name" value="lipid_A_lpxH"/>
    <property type="match status" value="1"/>
</dbReference>
<dbReference type="RefSeq" id="WP_066094329.1">
    <property type="nucleotide sequence ID" value="NZ_CP017476.1"/>
</dbReference>
<dbReference type="STRING" id="1763535.LPB072_08860"/>
<dbReference type="SUPFAM" id="SSF56300">
    <property type="entry name" value="Metallo-dependent phosphatases"/>
    <property type="match status" value="1"/>
</dbReference>
<dbReference type="NCBIfam" id="NF003743">
    <property type="entry name" value="PRK05340.1"/>
    <property type="match status" value="1"/>
</dbReference>
<feature type="binding site" evidence="10">
    <location>
        <position position="105"/>
    </location>
    <ligand>
        <name>Mn(2+)</name>
        <dbReference type="ChEBI" id="CHEBI:29035"/>
        <label>2</label>
    </ligand>
</feature>
<dbReference type="PANTHER" id="PTHR34990:SF1">
    <property type="entry name" value="UDP-2,3-DIACYLGLUCOSAMINE HYDROLASE"/>
    <property type="match status" value="1"/>
</dbReference>
<organism evidence="12 15">
    <name type="scientific">Hydrogenophaga crassostreae</name>
    <dbReference type="NCBI Taxonomy" id="1763535"/>
    <lineage>
        <taxon>Bacteria</taxon>
        <taxon>Pseudomonadati</taxon>
        <taxon>Pseudomonadota</taxon>
        <taxon>Betaproteobacteria</taxon>
        <taxon>Burkholderiales</taxon>
        <taxon>Comamonadaceae</taxon>
        <taxon>Hydrogenophaga</taxon>
    </lineage>
</organism>
<dbReference type="GO" id="GO:0030145">
    <property type="term" value="F:manganese ion binding"/>
    <property type="evidence" value="ECO:0007669"/>
    <property type="project" value="UniProtKB-UniRule"/>
</dbReference>
<keyword evidence="9 10" id="KW-0464">Manganese</keyword>
<feature type="binding site" evidence="10">
    <location>
        <position position="28"/>
    </location>
    <ligand>
        <name>Mn(2+)</name>
        <dbReference type="ChEBI" id="CHEBI:29035"/>
        <label>1</label>
    </ligand>
</feature>
<dbReference type="OrthoDB" id="9783283at2"/>
<evidence type="ECO:0000256" key="7">
    <source>
        <dbReference type="ARBA" id="ARBA00023098"/>
    </source>
</evidence>
<keyword evidence="2 10" id="KW-0444">Lipid biosynthesis</keyword>
<comment type="function">
    <text evidence="10">Hydrolyzes the pyrophosphate bond of UDP-2,3-diacylglucosamine to yield 2,3-diacylglucosamine 1-phosphate (lipid X) and UMP by catalyzing the attack of water at the alpha-P atom. Involved in the biosynthesis of lipid A, a phosphorylated glycolipid that anchors the lipopolysaccharide to the outer membrane of the cell.</text>
</comment>
<evidence type="ECO:0000256" key="2">
    <source>
        <dbReference type="ARBA" id="ARBA00022516"/>
    </source>
</evidence>
<dbReference type="Proteomes" id="UP000185680">
    <property type="component" value="Chromosome"/>
</dbReference>
<name>A0A162YTT0_9BURK</name>
<evidence type="ECO:0000313" key="12">
    <source>
        <dbReference type="EMBL" id="AOW12939.1"/>
    </source>
</evidence>
<keyword evidence="4 10" id="KW-0441">Lipid A biosynthesis</keyword>
<dbReference type="InterPro" id="IPR010138">
    <property type="entry name" value="UDP-diacylglucosamine_Hdrlase"/>
</dbReference>
<evidence type="ECO:0000256" key="10">
    <source>
        <dbReference type="HAMAP-Rule" id="MF_00575"/>
    </source>
</evidence>
<proteinExistence type="inferred from homology"/>
<dbReference type="InterPro" id="IPR004843">
    <property type="entry name" value="Calcineurin-like_PHP"/>
</dbReference>
<keyword evidence="8 10" id="KW-0472">Membrane</keyword>
<evidence type="ECO:0000256" key="8">
    <source>
        <dbReference type="ARBA" id="ARBA00023136"/>
    </source>
</evidence>
<dbReference type="InterPro" id="IPR043461">
    <property type="entry name" value="LpxH-like"/>
</dbReference>
<evidence type="ECO:0000256" key="5">
    <source>
        <dbReference type="ARBA" id="ARBA00022723"/>
    </source>
</evidence>
<feature type="binding site" evidence="10">
    <location>
        <position position="224"/>
    </location>
    <ligand>
        <name>Mn(2+)</name>
        <dbReference type="ChEBI" id="CHEBI:29035"/>
        <label>2</label>
    </ligand>
</feature>
<reference evidence="12 15" key="2">
    <citation type="submission" date="2016-10" db="EMBL/GenBank/DDBJ databases">
        <title>Hydorgenophaga sp. LPB0072 isolated from gastropod.</title>
        <authorList>
            <person name="Kim E."/>
            <person name="Yi H."/>
        </authorList>
    </citation>
    <scope>NUCLEOTIDE SEQUENCE [LARGE SCALE GENOMIC DNA]</scope>
    <source>
        <strain evidence="12 15">LPB0072</strain>
    </source>
</reference>
<evidence type="ECO:0000259" key="11">
    <source>
        <dbReference type="Pfam" id="PF00149"/>
    </source>
</evidence>
<dbReference type="GO" id="GO:0009245">
    <property type="term" value="P:lipid A biosynthetic process"/>
    <property type="evidence" value="ECO:0007669"/>
    <property type="project" value="UniProtKB-UniRule"/>
</dbReference>
<dbReference type="CDD" id="cd07398">
    <property type="entry name" value="MPP_YbbF-LpxH"/>
    <property type="match status" value="1"/>
</dbReference>
<dbReference type="KEGG" id="hyl:LPB072_08860"/>
<feature type="binding site" evidence="10">
    <location>
        <position position="60"/>
    </location>
    <ligand>
        <name>Mn(2+)</name>
        <dbReference type="ChEBI" id="CHEBI:29035"/>
        <label>2</label>
    </ligand>
</feature>
<dbReference type="Pfam" id="PF00149">
    <property type="entry name" value="Metallophos"/>
    <property type="match status" value="1"/>
</dbReference>
<dbReference type="GO" id="GO:0008758">
    <property type="term" value="F:UDP-2,3-diacylglucosamine hydrolase activity"/>
    <property type="evidence" value="ECO:0007669"/>
    <property type="project" value="UniProtKB-UniRule"/>
</dbReference>
<keyword evidence="3 10" id="KW-0997">Cell inner membrane</keyword>
<evidence type="ECO:0000313" key="14">
    <source>
        <dbReference type="Proteomes" id="UP000185657"/>
    </source>
</evidence>
<dbReference type="InterPro" id="IPR029052">
    <property type="entry name" value="Metallo-depent_PP-like"/>
</dbReference>
<keyword evidence="6 10" id="KW-0378">Hydrolase</keyword>
<dbReference type="GO" id="GO:0019897">
    <property type="term" value="C:extrinsic component of plasma membrane"/>
    <property type="evidence" value="ECO:0007669"/>
    <property type="project" value="UniProtKB-UniRule"/>
</dbReference>
<dbReference type="EMBL" id="LVWD01000034">
    <property type="protein sequence ID" value="OAD40122.1"/>
    <property type="molecule type" value="Genomic_DNA"/>
</dbReference>
<feature type="binding site" evidence="10">
    <location>
        <position position="148"/>
    </location>
    <ligand>
        <name>substrate</name>
    </ligand>
</feature>
<dbReference type="AlphaFoldDB" id="A0A162YTT0"/>
<dbReference type="EC" id="3.6.1.54" evidence="10"/>
<feature type="binding site" evidence="10">
    <location>
        <position position="60"/>
    </location>
    <ligand>
        <name>Mn(2+)</name>
        <dbReference type="ChEBI" id="CHEBI:29035"/>
        <label>1</label>
    </ligand>
</feature>
<evidence type="ECO:0000256" key="1">
    <source>
        <dbReference type="ARBA" id="ARBA00022475"/>
    </source>
</evidence>
<comment type="similarity">
    <text evidence="10">Belongs to the LpxH family.</text>
</comment>
<evidence type="ECO:0000256" key="9">
    <source>
        <dbReference type="ARBA" id="ARBA00023211"/>
    </source>
</evidence>